<dbReference type="GO" id="GO:0000287">
    <property type="term" value="F:magnesium ion binding"/>
    <property type="evidence" value="ECO:0007669"/>
    <property type="project" value="UniProtKB-UniRule"/>
</dbReference>
<dbReference type="Gene3D" id="3.40.50.1010">
    <property type="entry name" value="5'-nuclease"/>
    <property type="match status" value="1"/>
</dbReference>
<dbReference type="InterPro" id="IPR051619">
    <property type="entry name" value="TypeII_TA_RNase_PINc/VapC"/>
</dbReference>
<protein>
    <recommendedName>
        <fullName evidence="6">Ribonuclease VapC</fullName>
        <shortName evidence="6">RNase VapC</shortName>
        <ecNumber evidence="6">3.1.-.-</ecNumber>
    </recommendedName>
    <alternativeName>
        <fullName evidence="6">Toxin VapC</fullName>
    </alternativeName>
</protein>
<feature type="domain" description="PIN" evidence="7">
    <location>
        <begin position="2"/>
        <end position="127"/>
    </location>
</feature>
<keyword evidence="5 6" id="KW-0460">Magnesium</keyword>
<proteinExistence type="inferred from homology"/>
<dbReference type="InterPro" id="IPR022907">
    <property type="entry name" value="VapC_family"/>
</dbReference>
<dbReference type="InterPro" id="IPR044153">
    <property type="entry name" value="PIN_Pae0151-like"/>
</dbReference>
<dbReference type="CDD" id="cd09873">
    <property type="entry name" value="PIN_Pae0151-like"/>
    <property type="match status" value="1"/>
</dbReference>
<dbReference type="InterPro" id="IPR002716">
    <property type="entry name" value="PIN_dom"/>
</dbReference>
<feature type="binding site" evidence="6">
    <location>
        <position position="5"/>
    </location>
    <ligand>
        <name>Mg(2+)</name>
        <dbReference type="ChEBI" id="CHEBI:18420"/>
    </ligand>
</feature>
<evidence type="ECO:0000259" key="7">
    <source>
        <dbReference type="Pfam" id="PF01850"/>
    </source>
</evidence>
<dbReference type="PANTHER" id="PTHR35901">
    <property type="entry name" value="RIBONUCLEASE VAPC3"/>
    <property type="match status" value="1"/>
</dbReference>
<comment type="cofactor">
    <cofactor evidence="6">
        <name>Mg(2+)</name>
        <dbReference type="ChEBI" id="CHEBI:18420"/>
    </cofactor>
</comment>
<keyword evidence="3 6" id="KW-0479">Metal-binding</keyword>
<dbReference type="GO" id="GO:0016787">
    <property type="term" value="F:hydrolase activity"/>
    <property type="evidence" value="ECO:0007669"/>
    <property type="project" value="UniProtKB-KW"/>
</dbReference>
<evidence type="ECO:0000313" key="9">
    <source>
        <dbReference type="Proteomes" id="UP001163166"/>
    </source>
</evidence>
<dbReference type="HAMAP" id="MF_00265">
    <property type="entry name" value="VapC_Nob1"/>
    <property type="match status" value="1"/>
</dbReference>
<evidence type="ECO:0000256" key="3">
    <source>
        <dbReference type="ARBA" id="ARBA00022723"/>
    </source>
</evidence>
<name>A0AAX3E2W9_RHOPL</name>
<keyword evidence="4 6" id="KW-0378">Hydrolase</keyword>
<reference evidence="8" key="1">
    <citation type="journal article" date="2022" name="Biol. Control">
        <title>In silico genomic analysis of Rhodopseudomonas palustris strains revealed potential biocontrol agents and crop yield enhancers.</title>
        <authorList>
            <person name="Surachat K."/>
            <person name="Kantachote D."/>
            <person name="Deachamag P."/>
            <person name="Wonglapsuwan M."/>
        </authorList>
    </citation>
    <scope>NUCLEOTIDE SEQUENCE</scope>
    <source>
        <strain evidence="8">TLS06</strain>
    </source>
</reference>
<evidence type="ECO:0000256" key="4">
    <source>
        <dbReference type="ARBA" id="ARBA00022801"/>
    </source>
</evidence>
<keyword evidence="1 6" id="KW-1277">Toxin-antitoxin system</keyword>
<accession>A0AAX3E2W9</accession>
<sequence>MIVMDASAALAMFLDEREHLANDEVFESLADQQFVVPAHWHAEIGNALTTNVRRGRLPSDKLEYALHNLKILEVITQSPPELDEVAGAVRRALDSGLTYYDELYVRLAEVRNLPLFTFDSQMRKAARQRGVEILPV</sequence>
<gene>
    <name evidence="6" type="primary">vapC</name>
    <name evidence="8" type="ORF">KQX62_09100</name>
</gene>
<keyword evidence="2 6" id="KW-0540">Nuclease</keyword>
<dbReference type="InterPro" id="IPR029060">
    <property type="entry name" value="PIN-like_dom_sf"/>
</dbReference>
<evidence type="ECO:0000256" key="5">
    <source>
        <dbReference type="ARBA" id="ARBA00022842"/>
    </source>
</evidence>
<dbReference type="EMBL" id="CP076676">
    <property type="protein sequence ID" value="UYO41426.1"/>
    <property type="molecule type" value="Genomic_DNA"/>
</dbReference>
<dbReference type="GO" id="GO:0090729">
    <property type="term" value="F:toxin activity"/>
    <property type="evidence" value="ECO:0007669"/>
    <property type="project" value="UniProtKB-KW"/>
</dbReference>
<dbReference type="Pfam" id="PF01850">
    <property type="entry name" value="PIN"/>
    <property type="match status" value="1"/>
</dbReference>
<evidence type="ECO:0000313" key="8">
    <source>
        <dbReference type="EMBL" id="UYO41426.1"/>
    </source>
</evidence>
<dbReference type="EC" id="3.1.-.-" evidence="6"/>
<feature type="binding site" evidence="6">
    <location>
        <position position="101"/>
    </location>
    <ligand>
        <name>Mg(2+)</name>
        <dbReference type="ChEBI" id="CHEBI:18420"/>
    </ligand>
</feature>
<dbReference type="SUPFAM" id="SSF88723">
    <property type="entry name" value="PIN domain-like"/>
    <property type="match status" value="1"/>
</dbReference>
<evidence type="ECO:0000256" key="6">
    <source>
        <dbReference type="HAMAP-Rule" id="MF_00265"/>
    </source>
</evidence>
<comment type="function">
    <text evidence="6">Toxic component of a toxin-antitoxin (TA) system. An RNase.</text>
</comment>
<dbReference type="AlphaFoldDB" id="A0AAX3E2W9"/>
<evidence type="ECO:0000256" key="2">
    <source>
        <dbReference type="ARBA" id="ARBA00022722"/>
    </source>
</evidence>
<dbReference type="PANTHER" id="PTHR35901:SF1">
    <property type="entry name" value="EXONUCLEASE VAPC9"/>
    <property type="match status" value="1"/>
</dbReference>
<comment type="similarity">
    <text evidence="6">Belongs to the PINc/VapC protein family.</text>
</comment>
<keyword evidence="6" id="KW-0800">Toxin</keyword>
<dbReference type="Proteomes" id="UP001163166">
    <property type="component" value="Chromosome"/>
</dbReference>
<evidence type="ECO:0000256" key="1">
    <source>
        <dbReference type="ARBA" id="ARBA00022649"/>
    </source>
</evidence>
<organism evidence="8 9">
    <name type="scientific">Rhodopseudomonas palustris</name>
    <dbReference type="NCBI Taxonomy" id="1076"/>
    <lineage>
        <taxon>Bacteria</taxon>
        <taxon>Pseudomonadati</taxon>
        <taxon>Pseudomonadota</taxon>
        <taxon>Alphaproteobacteria</taxon>
        <taxon>Hyphomicrobiales</taxon>
        <taxon>Nitrobacteraceae</taxon>
        <taxon>Rhodopseudomonas</taxon>
    </lineage>
</organism>
<dbReference type="GO" id="GO:0004540">
    <property type="term" value="F:RNA nuclease activity"/>
    <property type="evidence" value="ECO:0007669"/>
    <property type="project" value="InterPro"/>
</dbReference>